<evidence type="ECO:0000313" key="3">
    <source>
        <dbReference type="Proteomes" id="UP000222542"/>
    </source>
</evidence>
<feature type="region of interest" description="Disordered" evidence="1">
    <location>
        <begin position="109"/>
        <end position="149"/>
    </location>
</feature>
<protein>
    <submittedName>
        <fullName evidence="2">Uncharacterized protein</fullName>
    </submittedName>
</protein>
<evidence type="ECO:0000313" key="2">
    <source>
        <dbReference type="EMBL" id="PHT79614.1"/>
    </source>
</evidence>
<dbReference type="EMBL" id="AYRZ02000006">
    <property type="protein sequence ID" value="PHT79614.1"/>
    <property type="molecule type" value="Genomic_DNA"/>
</dbReference>
<reference evidence="2 3" key="2">
    <citation type="journal article" date="2017" name="Genome Biol.">
        <title>New reference genome sequences of hot pepper reveal the massive evolution of plant disease-resistance genes by retroduplication.</title>
        <authorList>
            <person name="Kim S."/>
            <person name="Park J."/>
            <person name="Yeom S.I."/>
            <person name="Kim Y.M."/>
            <person name="Seo E."/>
            <person name="Kim K.T."/>
            <person name="Kim M.S."/>
            <person name="Lee J.M."/>
            <person name="Cheong K."/>
            <person name="Shin H.S."/>
            <person name="Kim S.B."/>
            <person name="Han K."/>
            <person name="Lee J."/>
            <person name="Park M."/>
            <person name="Lee H.A."/>
            <person name="Lee H.Y."/>
            <person name="Lee Y."/>
            <person name="Oh S."/>
            <person name="Lee J.H."/>
            <person name="Choi E."/>
            <person name="Choi E."/>
            <person name="Lee S.E."/>
            <person name="Jeon J."/>
            <person name="Kim H."/>
            <person name="Choi G."/>
            <person name="Song H."/>
            <person name="Lee J."/>
            <person name="Lee S.C."/>
            <person name="Kwon J.K."/>
            <person name="Lee H.Y."/>
            <person name="Koo N."/>
            <person name="Hong Y."/>
            <person name="Kim R.W."/>
            <person name="Kang W.H."/>
            <person name="Huh J.H."/>
            <person name="Kang B.C."/>
            <person name="Yang T.J."/>
            <person name="Lee Y.H."/>
            <person name="Bennetzen J.L."/>
            <person name="Choi D."/>
        </authorList>
    </citation>
    <scope>NUCLEOTIDE SEQUENCE [LARGE SCALE GENOMIC DNA]</scope>
    <source>
        <strain evidence="3">cv. CM334</strain>
    </source>
</reference>
<feature type="region of interest" description="Disordered" evidence="1">
    <location>
        <begin position="192"/>
        <end position="221"/>
    </location>
</feature>
<evidence type="ECO:0000256" key="1">
    <source>
        <dbReference type="SAM" id="MobiDB-lite"/>
    </source>
</evidence>
<reference evidence="2 3" key="1">
    <citation type="journal article" date="2014" name="Nat. Genet.">
        <title>Genome sequence of the hot pepper provides insights into the evolution of pungency in Capsicum species.</title>
        <authorList>
            <person name="Kim S."/>
            <person name="Park M."/>
            <person name="Yeom S.I."/>
            <person name="Kim Y.M."/>
            <person name="Lee J.M."/>
            <person name="Lee H.A."/>
            <person name="Seo E."/>
            <person name="Choi J."/>
            <person name="Cheong K."/>
            <person name="Kim K.T."/>
            <person name="Jung K."/>
            <person name="Lee G.W."/>
            <person name="Oh S.K."/>
            <person name="Bae C."/>
            <person name="Kim S.B."/>
            <person name="Lee H.Y."/>
            <person name="Kim S.Y."/>
            <person name="Kim M.S."/>
            <person name="Kang B.C."/>
            <person name="Jo Y.D."/>
            <person name="Yang H.B."/>
            <person name="Jeong H.J."/>
            <person name="Kang W.H."/>
            <person name="Kwon J.K."/>
            <person name="Shin C."/>
            <person name="Lim J.Y."/>
            <person name="Park J.H."/>
            <person name="Huh J.H."/>
            <person name="Kim J.S."/>
            <person name="Kim B.D."/>
            <person name="Cohen O."/>
            <person name="Paran I."/>
            <person name="Suh M.C."/>
            <person name="Lee S.B."/>
            <person name="Kim Y.K."/>
            <person name="Shin Y."/>
            <person name="Noh S.J."/>
            <person name="Park J."/>
            <person name="Seo Y.S."/>
            <person name="Kwon S.Y."/>
            <person name="Kim H.A."/>
            <person name="Park J.M."/>
            <person name="Kim H.J."/>
            <person name="Choi S.B."/>
            <person name="Bosland P.W."/>
            <person name="Reeves G."/>
            <person name="Jo S.H."/>
            <person name="Lee B.W."/>
            <person name="Cho H.T."/>
            <person name="Choi H.S."/>
            <person name="Lee M.S."/>
            <person name="Yu Y."/>
            <person name="Do Choi Y."/>
            <person name="Park B.S."/>
            <person name="van Deynze A."/>
            <person name="Ashrafi H."/>
            <person name="Hill T."/>
            <person name="Kim W.T."/>
            <person name="Pai H.S."/>
            <person name="Ahn H.K."/>
            <person name="Yeam I."/>
            <person name="Giovannoni J.J."/>
            <person name="Rose J.K."/>
            <person name="Sorensen I."/>
            <person name="Lee S.J."/>
            <person name="Kim R.W."/>
            <person name="Choi I.Y."/>
            <person name="Choi B.S."/>
            <person name="Lim J.S."/>
            <person name="Lee Y.H."/>
            <person name="Choi D."/>
        </authorList>
    </citation>
    <scope>NUCLEOTIDE SEQUENCE [LARGE SCALE GENOMIC DNA]</scope>
    <source>
        <strain evidence="3">cv. CM334</strain>
    </source>
</reference>
<feature type="compositionally biased region" description="Basic residues" evidence="1">
    <location>
        <begin position="212"/>
        <end position="221"/>
    </location>
</feature>
<feature type="compositionally biased region" description="Basic and acidic residues" evidence="1">
    <location>
        <begin position="192"/>
        <end position="205"/>
    </location>
</feature>
<dbReference type="AlphaFoldDB" id="A0A2G2ZCE1"/>
<comment type="caution">
    <text evidence="2">The sequence shown here is derived from an EMBL/GenBank/DDBJ whole genome shotgun (WGS) entry which is preliminary data.</text>
</comment>
<dbReference type="Gramene" id="PHT79614">
    <property type="protein sequence ID" value="PHT79614"/>
    <property type="gene ID" value="T459_17666"/>
</dbReference>
<feature type="compositionally biased region" description="Low complexity" evidence="1">
    <location>
        <begin position="109"/>
        <end position="128"/>
    </location>
</feature>
<name>A0A2G2ZCE1_CAPAN</name>
<keyword evidence="3" id="KW-1185">Reference proteome</keyword>
<dbReference type="Proteomes" id="UP000222542">
    <property type="component" value="Unassembled WGS sequence"/>
</dbReference>
<organism evidence="2 3">
    <name type="scientific">Capsicum annuum</name>
    <name type="common">Capsicum pepper</name>
    <dbReference type="NCBI Taxonomy" id="4072"/>
    <lineage>
        <taxon>Eukaryota</taxon>
        <taxon>Viridiplantae</taxon>
        <taxon>Streptophyta</taxon>
        <taxon>Embryophyta</taxon>
        <taxon>Tracheophyta</taxon>
        <taxon>Spermatophyta</taxon>
        <taxon>Magnoliopsida</taxon>
        <taxon>eudicotyledons</taxon>
        <taxon>Gunneridae</taxon>
        <taxon>Pentapetalae</taxon>
        <taxon>asterids</taxon>
        <taxon>lamiids</taxon>
        <taxon>Solanales</taxon>
        <taxon>Solanaceae</taxon>
        <taxon>Solanoideae</taxon>
        <taxon>Capsiceae</taxon>
        <taxon>Capsicum</taxon>
    </lineage>
</organism>
<gene>
    <name evidence="2" type="ORF">T459_17666</name>
</gene>
<sequence>MSTGQCSLDIQRRLKAYNLQEYEADSDKQLCGHATDYNSDTRGPMTRPQSFAPLSCGEPRPAEFGLPFSSAESDASLYTSERYQSPGSGTPWESSCQANPFLMLNCESRSSQQLHSQSDQNNSDSTDYNEGKRGHNSEPTPDCQRFPSATDQTTNSICCNGDLNHAHLSYGSNGNITLPLSKTPAEYRKEESFHAPDGNSHRSQREAALTKFRMKRKDKML</sequence>
<accession>A0A2G2ZCE1</accession>
<proteinExistence type="predicted"/>